<name>A0A9W6EV09_9FLAO</name>
<keyword evidence="1" id="KW-0472">Membrane</keyword>
<reference evidence="3" key="1">
    <citation type="submission" date="2022-07" db="EMBL/GenBank/DDBJ databases">
        <title>Taxonomy of Novel Oxalotrophic and Methylotrophic Bacteria.</title>
        <authorList>
            <person name="Sahin N."/>
            <person name="Tani A."/>
        </authorList>
    </citation>
    <scope>NUCLEOTIDE SEQUENCE</scope>
    <source>
        <strain evidence="3">AM327</strain>
    </source>
</reference>
<feature type="transmembrane region" description="Helical" evidence="1">
    <location>
        <begin position="12"/>
        <end position="30"/>
    </location>
</feature>
<feature type="transmembrane region" description="Helical" evidence="1">
    <location>
        <begin position="36"/>
        <end position="55"/>
    </location>
</feature>
<sequence>MILKYKAKRGYLILVLTLHSAILCLLPVFLTENPQVKWLFGIISLILISLTVGFYSRTYYLLNRDSGFLDIYFLFKVKSINLCDIINLIECDSPLSGFRYALSSENGVLIKIGKYDEYFINPRNTHAFIEEIKVWKEKNCLERKIDKKIE</sequence>
<keyword evidence="4" id="KW-1185">Reference proteome</keyword>
<evidence type="ECO:0000313" key="3">
    <source>
        <dbReference type="EMBL" id="GLB54155.1"/>
    </source>
</evidence>
<keyword evidence="1" id="KW-1133">Transmembrane helix</keyword>
<accession>A0A9W6EV09</accession>
<dbReference type="RefSeq" id="WP_281756538.1">
    <property type="nucleotide sequence ID" value="NZ_BRVP01000038.1"/>
</dbReference>
<keyword evidence="1" id="KW-0812">Transmembrane</keyword>
<evidence type="ECO:0000313" key="4">
    <source>
        <dbReference type="Proteomes" id="UP001143545"/>
    </source>
</evidence>
<comment type="caution">
    <text evidence="3">The sequence shown here is derived from an EMBL/GenBank/DDBJ whole genome shotgun (WGS) entry which is preliminary data.</text>
</comment>
<protein>
    <recommendedName>
        <fullName evidence="2">Uncharacterized protein YyaB-like PH domain-containing protein</fullName>
    </recommendedName>
</protein>
<evidence type="ECO:0000256" key="1">
    <source>
        <dbReference type="SAM" id="Phobius"/>
    </source>
</evidence>
<dbReference type="EMBL" id="BRVP01000038">
    <property type="protein sequence ID" value="GLB54155.1"/>
    <property type="molecule type" value="Genomic_DNA"/>
</dbReference>
<gene>
    <name evidence="3" type="ORF">NBRC110019_31960</name>
</gene>
<dbReference type="InterPro" id="IPR009589">
    <property type="entry name" value="PH_YyaB-like"/>
</dbReference>
<organism evidence="3 4">
    <name type="scientific">Neptunitalea chrysea</name>
    <dbReference type="NCBI Taxonomy" id="1647581"/>
    <lineage>
        <taxon>Bacteria</taxon>
        <taxon>Pseudomonadati</taxon>
        <taxon>Bacteroidota</taxon>
        <taxon>Flavobacteriia</taxon>
        <taxon>Flavobacteriales</taxon>
        <taxon>Flavobacteriaceae</taxon>
        <taxon>Neptunitalea</taxon>
    </lineage>
</organism>
<dbReference type="Proteomes" id="UP001143545">
    <property type="component" value="Unassembled WGS sequence"/>
</dbReference>
<dbReference type="GO" id="GO:0030153">
    <property type="term" value="P:bacteriocin immunity"/>
    <property type="evidence" value="ECO:0007669"/>
    <property type="project" value="InterPro"/>
</dbReference>
<evidence type="ECO:0000259" key="2">
    <source>
        <dbReference type="Pfam" id="PF06713"/>
    </source>
</evidence>
<dbReference type="Pfam" id="PF06713">
    <property type="entry name" value="bPH_4"/>
    <property type="match status" value="1"/>
</dbReference>
<feature type="domain" description="Uncharacterized protein YyaB-like PH" evidence="2">
    <location>
        <begin position="58"/>
        <end position="133"/>
    </location>
</feature>
<proteinExistence type="predicted"/>
<dbReference type="AlphaFoldDB" id="A0A9W6EV09"/>